<reference evidence="2" key="1">
    <citation type="journal article" date="2019" name="Int. J. Syst. Evol. Microbiol.">
        <title>The Global Catalogue of Microorganisms (GCM) 10K type strain sequencing project: providing services to taxonomists for standard genome sequencing and annotation.</title>
        <authorList>
            <consortium name="The Broad Institute Genomics Platform"/>
            <consortium name="The Broad Institute Genome Sequencing Center for Infectious Disease"/>
            <person name="Wu L."/>
            <person name="Ma J."/>
        </authorList>
    </citation>
    <scope>NUCLEOTIDE SEQUENCE [LARGE SCALE GENOMIC DNA]</scope>
    <source>
        <strain evidence="2">KCTC 42986</strain>
    </source>
</reference>
<evidence type="ECO:0000313" key="2">
    <source>
        <dbReference type="Proteomes" id="UP001595530"/>
    </source>
</evidence>
<dbReference type="Proteomes" id="UP001595530">
    <property type="component" value="Unassembled WGS sequence"/>
</dbReference>
<name>A0ABV7F1L2_9BURK</name>
<organism evidence="1 2">
    <name type="scientific">Undibacterium arcticum</name>
    <dbReference type="NCBI Taxonomy" id="1762892"/>
    <lineage>
        <taxon>Bacteria</taxon>
        <taxon>Pseudomonadati</taxon>
        <taxon>Pseudomonadota</taxon>
        <taxon>Betaproteobacteria</taxon>
        <taxon>Burkholderiales</taxon>
        <taxon>Oxalobacteraceae</taxon>
        <taxon>Undibacterium</taxon>
    </lineage>
</organism>
<accession>A0ABV7F1L2</accession>
<protein>
    <submittedName>
        <fullName evidence="1">Uncharacterized protein</fullName>
    </submittedName>
</protein>
<gene>
    <name evidence="1" type="ORF">ACFOFO_07940</name>
</gene>
<evidence type="ECO:0000313" key="1">
    <source>
        <dbReference type="EMBL" id="MFC3107890.1"/>
    </source>
</evidence>
<dbReference type="EMBL" id="JBHRTP010000022">
    <property type="protein sequence ID" value="MFC3107890.1"/>
    <property type="molecule type" value="Genomic_DNA"/>
</dbReference>
<sequence length="92" mass="10190">MMEPTLINALSNALNDYRKAIDRTSDAQAKEDYLRLAAITTKVIAAMQNNDVAQVKLNALGFSRQVSDSFSVQPPEFKALAHRIAEVKKQVV</sequence>
<comment type="caution">
    <text evidence="1">The sequence shown here is derived from an EMBL/GenBank/DDBJ whole genome shotgun (WGS) entry which is preliminary data.</text>
</comment>
<keyword evidence="2" id="KW-1185">Reference proteome</keyword>
<proteinExistence type="predicted"/>
<dbReference type="RefSeq" id="WP_390331309.1">
    <property type="nucleotide sequence ID" value="NZ_JBHRTP010000022.1"/>
</dbReference>